<keyword evidence="1" id="KW-0732">Signal</keyword>
<dbReference type="RefSeq" id="WP_069967361.1">
    <property type="nucleotide sequence ID" value="NZ_CM124774.1"/>
</dbReference>
<proteinExistence type="predicted"/>
<reference evidence="2" key="1">
    <citation type="submission" date="2016-09" db="EMBL/GenBank/DDBJ databases">
        <title>Draft genome of thermotolerant cyanobacterium Desertifilum sp. strain IPPAS B-1220.</title>
        <authorList>
            <person name="Sinetova M.A."/>
            <person name="Bolakhan K."/>
            <person name="Zayadan B.K."/>
            <person name="Mironov K.S."/>
            <person name="Ustinova V."/>
            <person name="Kupriyanova E.V."/>
            <person name="Sidorov R.A."/>
            <person name="Skrypnik A.N."/>
            <person name="Gogoleva N.E."/>
            <person name="Gogolev Y.V."/>
            <person name="Los D.A."/>
        </authorList>
    </citation>
    <scope>NUCLEOTIDE SEQUENCE [LARGE SCALE GENOMIC DNA]</scope>
    <source>
        <strain evidence="2">IPPAS B-1220</strain>
    </source>
</reference>
<accession>A0A1E5QKT7</accession>
<gene>
    <name evidence="2" type="ORF">BH720_11570</name>
</gene>
<evidence type="ECO:0000256" key="1">
    <source>
        <dbReference type="SAM" id="SignalP"/>
    </source>
</evidence>
<dbReference type="OrthoDB" id="581999at2"/>
<comment type="caution">
    <text evidence="2">The sequence shown here is derived from an EMBL/GenBank/DDBJ whole genome shotgun (WGS) entry which is preliminary data.</text>
</comment>
<sequence length="139" mass="14264">MKLNPWIAVPILVATGLASLGSTTSQAQVILQPNFQPNPQTLSSGVSGGSGGTECGALPATPNAVVQLAADITSMRFIVQGDGQPTLMIQGPQGTSCILSDNLSGGVLEVPGYWEQGTYSLYVGDRAGGSHNYTLSVSR</sequence>
<organism evidence="2">
    <name type="scientific">Desertifilum tharense IPPAS B-1220</name>
    <dbReference type="NCBI Taxonomy" id="1781255"/>
    <lineage>
        <taxon>Bacteria</taxon>
        <taxon>Bacillati</taxon>
        <taxon>Cyanobacteriota</taxon>
        <taxon>Cyanophyceae</taxon>
        <taxon>Desertifilales</taxon>
        <taxon>Desertifilaceae</taxon>
        <taxon>Desertifilum</taxon>
    </lineage>
</organism>
<feature type="chain" id="PRO_5009184346" description="Peptidase C-terminal archaeal/bacterial domain-containing protein" evidence="1">
    <location>
        <begin position="28"/>
        <end position="139"/>
    </location>
</feature>
<evidence type="ECO:0008006" key="3">
    <source>
        <dbReference type="Google" id="ProtNLM"/>
    </source>
</evidence>
<name>A0A1E5QKT7_9CYAN</name>
<feature type="signal peptide" evidence="1">
    <location>
        <begin position="1"/>
        <end position="27"/>
    </location>
</feature>
<evidence type="ECO:0000313" key="2">
    <source>
        <dbReference type="EMBL" id="OEJ74973.1"/>
    </source>
</evidence>
<dbReference type="AlphaFoldDB" id="A0A1E5QKT7"/>
<dbReference type="EMBL" id="MJGC01000057">
    <property type="protein sequence ID" value="OEJ74973.1"/>
    <property type="molecule type" value="Genomic_DNA"/>
</dbReference>
<protein>
    <recommendedName>
        <fullName evidence="3">Peptidase C-terminal archaeal/bacterial domain-containing protein</fullName>
    </recommendedName>
</protein>